<feature type="compositionally biased region" description="Basic and acidic residues" evidence="1">
    <location>
        <begin position="102"/>
        <end position="117"/>
    </location>
</feature>
<feature type="region of interest" description="Disordered" evidence="1">
    <location>
        <begin position="88"/>
        <end position="118"/>
    </location>
</feature>
<dbReference type="Proteomes" id="UP001328107">
    <property type="component" value="Unassembled WGS sequence"/>
</dbReference>
<sequence>MSGRISGSGGSLAGARPHCGAGCGRGRWWRRLERVERLGHENGDLIRWWWRLRNSTNPEVSSHRFRYYRFITPTPRRPLPRPIHVFRVDSATEGEDKDQEEDGNRDASGKPAGDRGRLGVTLSQHAGWFLRRVVAVPRARRRLNPIRGLVRKERLHRRPCT</sequence>
<protein>
    <submittedName>
        <fullName evidence="2">Uncharacterized protein</fullName>
    </submittedName>
</protein>
<evidence type="ECO:0000313" key="3">
    <source>
        <dbReference type="Proteomes" id="UP001328107"/>
    </source>
</evidence>
<name>A0AAN5D5Z4_9BILA</name>
<feature type="compositionally biased region" description="Acidic residues" evidence="1">
    <location>
        <begin position="92"/>
        <end position="101"/>
    </location>
</feature>
<dbReference type="EMBL" id="BTRK01000006">
    <property type="protein sequence ID" value="GMR57011.1"/>
    <property type="molecule type" value="Genomic_DNA"/>
</dbReference>
<gene>
    <name evidence="2" type="ORF">PMAYCL1PPCAC_27206</name>
</gene>
<comment type="caution">
    <text evidence="2">The sequence shown here is derived from an EMBL/GenBank/DDBJ whole genome shotgun (WGS) entry which is preliminary data.</text>
</comment>
<keyword evidence="3" id="KW-1185">Reference proteome</keyword>
<dbReference type="AlphaFoldDB" id="A0AAN5D5Z4"/>
<evidence type="ECO:0000313" key="2">
    <source>
        <dbReference type="EMBL" id="GMR57011.1"/>
    </source>
</evidence>
<evidence type="ECO:0000256" key="1">
    <source>
        <dbReference type="SAM" id="MobiDB-lite"/>
    </source>
</evidence>
<feature type="non-terminal residue" evidence="2">
    <location>
        <position position="161"/>
    </location>
</feature>
<proteinExistence type="predicted"/>
<organism evidence="2 3">
    <name type="scientific">Pristionchus mayeri</name>
    <dbReference type="NCBI Taxonomy" id="1317129"/>
    <lineage>
        <taxon>Eukaryota</taxon>
        <taxon>Metazoa</taxon>
        <taxon>Ecdysozoa</taxon>
        <taxon>Nematoda</taxon>
        <taxon>Chromadorea</taxon>
        <taxon>Rhabditida</taxon>
        <taxon>Rhabditina</taxon>
        <taxon>Diplogasteromorpha</taxon>
        <taxon>Diplogasteroidea</taxon>
        <taxon>Neodiplogasteridae</taxon>
        <taxon>Pristionchus</taxon>
    </lineage>
</organism>
<reference evidence="3" key="1">
    <citation type="submission" date="2022-10" db="EMBL/GenBank/DDBJ databases">
        <title>Genome assembly of Pristionchus species.</title>
        <authorList>
            <person name="Yoshida K."/>
            <person name="Sommer R.J."/>
        </authorList>
    </citation>
    <scope>NUCLEOTIDE SEQUENCE [LARGE SCALE GENOMIC DNA]</scope>
    <source>
        <strain evidence="3">RS5460</strain>
    </source>
</reference>
<accession>A0AAN5D5Z4</accession>